<dbReference type="GO" id="GO:0003677">
    <property type="term" value="F:DNA binding"/>
    <property type="evidence" value="ECO:0007669"/>
    <property type="project" value="UniProtKB-KW"/>
</dbReference>
<feature type="region of interest" description="Disordered" evidence="6">
    <location>
        <begin position="139"/>
        <end position="217"/>
    </location>
</feature>
<comment type="caution">
    <text evidence="8">The sequence shown here is derived from an EMBL/GenBank/DDBJ whole genome shotgun (WGS) entry which is preliminary data.</text>
</comment>
<gene>
    <name evidence="8" type="ORF">EJB05_18010</name>
</gene>
<keyword evidence="3" id="KW-0238">DNA-binding</keyword>
<organism evidence="8 9">
    <name type="scientific">Eragrostis curvula</name>
    <name type="common">weeping love grass</name>
    <dbReference type="NCBI Taxonomy" id="38414"/>
    <lineage>
        <taxon>Eukaryota</taxon>
        <taxon>Viridiplantae</taxon>
        <taxon>Streptophyta</taxon>
        <taxon>Embryophyta</taxon>
        <taxon>Tracheophyta</taxon>
        <taxon>Spermatophyta</taxon>
        <taxon>Magnoliopsida</taxon>
        <taxon>Liliopsida</taxon>
        <taxon>Poales</taxon>
        <taxon>Poaceae</taxon>
        <taxon>PACMAD clade</taxon>
        <taxon>Chloridoideae</taxon>
        <taxon>Eragrostideae</taxon>
        <taxon>Eragrostidinae</taxon>
        <taxon>Eragrostis</taxon>
    </lineage>
</organism>
<dbReference type="AlphaFoldDB" id="A0A5J9VKM0"/>
<keyword evidence="4" id="KW-0804">Transcription</keyword>
<reference evidence="8 9" key="1">
    <citation type="journal article" date="2019" name="Sci. Rep.">
        <title>A high-quality genome of Eragrostis curvula grass provides insights into Poaceae evolution and supports new strategies to enhance forage quality.</title>
        <authorList>
            <person name="Carballo J."/>
            <person name="Santos B.A.C.M."/>
            <person name="Zappacosta D."/>
            <person name="Garbus I."/>
            <person name="Selva J.P."/>
            <person name="Gallo C.A."/>
            <person name="Diaz A."/>
            <person name="Albertini E."/>
            <person name="Caccamo M."/>
            <person name="Echenique V."/>
        </authorList>
    </citation>
    <scope>NUCLEOTIDE SEQUENCE [LARGE SCALE GENOMIC DNA]</scope>
    <source>
        <strain evidence="9">cv. Victoria</strain>
        <tissue evidence="8">Leaf</tissue>
    </source>
</reference>
<dbReference type="Proteomes" id="UP000324897">
    <property type="component" value="Unassembled WGS sequence"/>
</dbReference>
<feature type="region of interest" description="Disordered" evidence="6">
    <location>
        <begin position="343"/>
        <end position="364"/>
    </location>
</feature>
<dbReference type="GO" id="GO:0046983">
    <property type="term" value="F:protein dimerization activity"/>
    <property type="evidence" value="ECO:0007669"/>
    <property type="project" value="InterPro"/>
</dbReference>
<dbReference type="Pfam" id="PF00319">
    <property type="entry name" value="SRF-TF"/>
    <property type="match status" value="1"/>
</dbReference>
<evidence type="ECO:0000256" key="2">
    <source>
        <dbReference type="ARBA" id="ARBA00023015"/>
    </source>
</evidence>
<dbReference type="SUPFAM" id="SSF55455">
    <property type="entry name" value="SRF-like"/>
    <property type="match status" value="1"/>
</dbReference>
<feature type="compositionally biased region" description="Basic residues" evidence="6">
    <location>
        <begin position="180"/>
        <end position="193"/>
    </location>
</feature>
<name>A0A5J9VKM0_9POAL</name>
<evidence type="ECO:0000256" key="4">
    <source>
        <dbReference type="ARBA" id="ARBA00023163"/>
    </source>
</evidence>
<accession>A0A5J9VKM0</accession>
<evidence type="ECO:0000313" key="9">
    <source>
        <dbReference type="Proteomes" id="UP000324897"/>
    </source>
</evidence>
<feature type="non-terminal residue" evidence="8">
    <location>
        <position position="1"/>
    </location>
</feature>
<evidence type="ECO:0000256" key="1">
    <source>
        <dbReference type="ARBA" id="ARBA00004123"/>
    </source>
</evidence>
<dbReference type="Gramene" id="TVU36095">
    <property type="protein sequence ID" value="TVU36095"/>
    <property type="gene ID" value="EJB05_18010"/>
</dbReference>
<evidence type="ECO:0000259" key="7">
    <source>
        <dbReference type="Pfam" id="PF00319"/>
    </source>
</evidence>
<dbReference type="InterPro" id="IPR036879">
    <property type="entry name" value="TF_MADSbox_sf"/>
</dbReference>
<dbReference type="InterPro" id="IPR002100">
    <property type="entry name" value="TF_MADSbox"/>
</dbReference>
<dbReference type="Gene3D" id="3.40.1810.10">
    <property type="entry name" value="Transcription factor, MADS-box"/>
    <property type="match status" value="1"/>
</dbReference>
<keyword evidence="9" id="KW-1185">Reference proteome</keyword>
<proteinExistence type="predicted"/>
<evidence type="ECO:0000313" key="8">
    <source>
        <dbReference type="EMBL" id="TVU36095.1"/>
    </source>
</evidence>
<keyword evidence="2" id="KW-0805">Transcription regulation</keyword>
<dbReference type="GO" id="GO:0005634">
    <property type="term" value="C:nucleus"/>
    <property type="evidence" value="ECO:0007669"/>
    <property type="project" value="UniProtKB-SubCell"/>
</dbReference>
<sequence length="364" mass="38614">MRRAEDSTIAALAKRKEALKKKAEELVTRCGVDVAVVYEGSAPGDADFSWPSEEEAAATLRRFEARPLTHRMKITVDYHAESLDLERRLLEAREKLDRVQATGVAAALGSWDGSLEGIGEEELRELLASIDVSLEAAAARSRDQERQPRSGGAADSARILPGPTRADEVTAETSGPVRARGARKAAPRRRPRRGKADAGGGVPGLPRGENPKPPNAAPLVADQVAAALGASGVPRRLCDVDAGGGVLEENPGAGAPNAAPLVADDAAAGDDVQILQPPDAAAAADDDDDAKWMRDLVEALKENPTPSNAAPYCSETEYLYMGGSVMERDAHDFIRFDLGMPPPCIGPDSPEPDDGEPLNLWPWE</sequence>
<protein>
    <recommendedName>
        <fullName evidence="7">MADS-box domain-containing protein</fullName>
    </recommendedName>
</protein>
<dbReference type="OrthoDB" id="786627at2759"/>
<evidence type="ECO:0000256" key="6">
    <source>
        <dbReference type="SAM" id="MobiDB-lite"/>
    </source>
</evidence>
<feature type="domain" description="MADS-box" evidence="7">
    <location>
        <begin position="12"/>
        <end position="40"/>
    </location>
</feature>
<evidence type="ECO:0000256" key="5">
    <source>
        <dbReference type="ARBA" id="ARBA00023242"/>
    </source>
</evidence>
<keyword evidence="5" id="KW-0539">Nucleus</keyword>
<evidence type="ECO:0000256" key="3">
    <source>
        <dbReference type="ARBA" id="ARBA00023125"/>
    </source>
</evidence>
<dbReference type="EMBL" id="RWGY01000009">
    <property type="protein sequence ID" value="TVU36095.1"/>
    <property type="molecule type" value="Genomic_DNA"/>
</dbReference>
<comment type="subcellular location">
    <subcellularLocation>
        <location evidence="1">Nucleus</location>
    </subcellularLocation>
</comment>